<protein>
    <submittedName>
        <fullName evidence="1">Clp protease</fullName>
    </submittedName>
</protein>
<reference evidence="3 4" key="1">
    <citation type="journal article" date="2016" name="Eur. J. Clin. Microbiol. Infect. Dis.">
        <title>Whole genome sequencing as a tool for phylogenetic analysis of clinical strains of Mitis group streptococci.</title>
        <authorList>
            <person name="Rasmussen L.H."/>
            <person name="Dargis R."/>
            <person name="Hojholt K."/>
            <person name="Christensen J.J."/>
            <person name="Skovgaard O."/>
            <person name="Justesen U.S."/>
            <person name="Rosenvinge F.S."/>
            <person name="Moser C."/>
            <person name="Lukjancenko O."/>
            <person name="Rasmussen S."/>
            <person name="Nielsen X.C."/>
        </authorList>
    </citation>
    <scope>NUCLEOTIDE SEQUENCE [LARGE SCALE GENOMIC DNA]</scope>
    <source>
        <strain evidence="1 4">B_003802_10</strain>
        <strain evidence="2 3">OD_314165_09</strain>
    </source>
</reference>
<dbReference type="Proteomes" id="UP000193958">
    <property type="component" value="Unassembled WGS sequence"/>
</dbReference>
<evidence type="ECO:0000313" key="4">
    <source>
        <dbReference type="Proteomes" id="UP000193958"/>
    </source>
</evidence>
<evidence type="ECO:0000313" key="3">
    <source>
        <dbReference type="Proteomes" id="UP000193030"/>
    </source>
</evidence>
<dbReference type="Proteomes" id="UP000193030">
    <property type="component" value="Unassembled WGS sequence"/>
</dbReference>
<proteinExistence type="predicted"/>
<dbReference type="GO" id="GO:0008233">
    <property type="term" value="F:peptidase activity"/>
    <property type="evidence" value="ECO:0007669"/>
    <property type="project" value="UniProtKB-KW"/>
</dbReference>
<dbReference type="GO" id="GO:0006508">
    <property type="term" value="P:proteolysis"/>
    <property type="evidence" value="ECO:0007669"/>
    <property type="project" value="UniProtKB-KW"/>
</dbReference>
<accession>A0A1X1G586</accession>
<dbReference type="EMBL" id="NCUE01000019">
    <property type="protein sequence ID" value="ORO42057.1"/>
    <property type="molecule type" value="Genomic_DNA"/>
</dbReference>
<name>A0A1X1G586_STROR</name>
<comment type="caution">
    <text evidence="1">The sequence shown here is derived from an EMBL/GenBank/DDBJ whole genome shotgun (WGS) entry which is preliminary data.</text>
</comment>
<organism evidence="1 4">
    <name type="scientific">Streptococcus oralis subsp. tigurinus</name>
    <dbReference type="NCBI Taxonomy" id="1077464"/>
    <lineage>
        <taxon>Bacteria</taxon>
        <taxon>Bacillati</taxon>
        <taxon>Bacillota</taxon>
        <taxon>Bacilli</taxon>
        <taxon>Lactobacillales</taxon>
        <taxon>Streptococcaceae</taxon>
        <taxon>Streptococcus</taxon>
    </lineage>
</organism>
<sequence>MINPDRFVFSNMRNPLSKKSSPIIPKKANPVEFAF</sequence>
<evidence type="ECO:0000313" key="1">
    <source>
        <dbReference type="EMBL" id="ORO42057.1"/>
    </source>
</evidence>
<reference evidence="1" key="2">
    <citation type="submission" date="2017-04" db="EMBL/GenBank/DDBJ databases">
        <authorList>
            <person name="Afonso C.L."/>
            <person name="Miller P.J."/>
            <person name="Scott M.A."/>
            <person name="Spackman E."/>
            <person name="Goraichik I."/>
            <person name="Dimitrov K.M."/>
            <person name="Suarez D.L."/>
            <person name="Swayne D.E."/>
        </authorList>
    </citation>
    <scope>NUCLEOTIDE SEQUENCE</scope>
    <source>
        <strain evidence="1">B_003802_10</strain>
        <strain evidence="2">OD_314165_09</strain>
    </source>
</reference>
<evidence type="ECO:0000313" key="2">
    <source>
        <dbReference type="EMBL" id="ORO46123.1"/>
    </source>
</evidence>
<dbReference type="EMBL" id="NCUG01000018">
    <property type="protein sequence ID" value="ORO46123.1"/>
    <property type="molecule type" value="Genomic_DNA"/>
</dbReference>
<keyword evidence="1" id="KW-0645">Protease</keyword>
<dbReference type="AlphaFoldDB" id="A0A1X1G586"/>
<gene>
    <name evidence="2" type="ORF">B7725_08085</name>
    <name evidence="1" type="ORF">B7727_09610</name>
</gene>
<keyword evidence="1" id="KW-0378">Hydrolase</keyword>